<gene>
    <name evidence="1" type="ORF">HMPREF9709_01564</name>
</gene>
<dbReference type="Proteomes" id="UP000004191">
    <property type="component" value="Unassembled WGS sequence"/>
</dbReference>
<evidence type="ECO:0000313" key="2">
    <source>
        <dbReference type="Proteomes" id="UP000004191"/>
    </source>
</evidence>
<dbReference type="RefSeq" id="WP_005399079.1">
    <property type="nucleotide sequence ID" value="NZ_JH601088.1"/>
</dbReference>
<dbReference type="HOGENOM" id="CLU_2409223_0_0_9"/>
<dbReference type="EMBL" id="AGEI01000028">
    <property type="protein sequence ID" value="EHR32633.1"/>
    <property type="molecule type" value="Genomic_DNA"/>
</dbReference>
<comment type="caution">
    <text evidence="1">The sequence shown here is derived from an EMBL/GenBank/DDBJ whole genome shotgun (WGS) entry which is preliminary data.</text>
</comment>
<dbReference type="InterPro" id="IPR026906">
    <property type="entry name" value="LRR_5"/>
</dbReference>
<organism evidence="1 2">
    <name type="scientific">Helcococcus kunzii ATCC 51366</name>
    <dbReference type="NCBI Taxonomy" id="883114"/>
    <lineage>
        <taxon>Bacteria</taxon>
        <taxon>Bacillati</taxon>
        <taxon>Bacillota</taxon>
        <taxon>Tissierellia</taxon>
        <taxon>Tissierellales</taxon>
        <taxon>Peptoniphilaceae</taxon>
        <taxon>Helcococcus</taxon>
    </lineage>
</organism>
<accession>H3NQF3</accession>
<keyword evidence="2" id="KW-1185">Reference proteome</keyword>
<dbReference type="InterPro" id="IPR032675">
    <property type="entry name" value="LRR_dom_sf"/>
</dbReference>
<dbReference type="GeneID" id="96999508"/>
<protein>
    <submittedName>
        <fullName evidence="1">Uncharacterized protein</fullName>
    </submittedName>
</protein>
<dbReference type="Pfam" id="PF13306">
    <property type="entry name" value="LRR_5"/>
    <property type="match status" value="1"/>
</dbReference>
<dbReference type="Gene3D" id="3.80.10.10">
    <property type="entry name" value="Ribonuclease Inhibitor"/>
    <property type="match status" value="1"/>
</dbReference>
<evidence type="ECO:0000313" key="1">
    <source>
        <dbReference type="EMBL" id="EHR32633.1"/>
    </source>
</evidence>
<name>H3NQF3_9FIRM</name>
<proteinExistence type="predicted"/>
<sequence length="92" mass="10119">MNNCDFSFAFIGDENLKEIVLNEGIKYIGDLAFGQVGAKEIKLPSTLEKIGDLGPFGQNISGFKVIISKKTPVLEEIKSIAEAQKFQLEIID</sequence>
<reference evidence="1 2" key="1">
    <citation type="submission" date="2012-01" db="EMBL/GenBank/DDBJ databases">
        <title>The Genome Sequence of Helcococcus kunzii ATCC 51366.</title>
        <authorList>
            <consortium name="The Broad Institute Genome Sequencing Platform"/>
            <person name="Earl A."/>
            <person name="Ward D."/>
            <person name="Feldgarden M."/>
            <person name="Gevers D."/>
            <person name="Huys G."/>
            <person name="Young S.K."/>
            <person name="Zeng Q."/>
            <person name="Gargeya S."/>
            <person name="Fitzgerald M."/>
            <person name="Haas B."/>
            <person name="Abouelleil A."/>
            <person name="Alvarado L."/>
            <person name="Arachchi H.M."/>
            <person name="Berlin A."/>
            <person name="Chapman S.B."/>
            <person name="Gearin G."/>
            <person name="Goldberg J."/>
            <person name="Griggs A."/>
            <person name="Gujja S."/>
            <person name="Hansen M."/>
            <person name="Heiman D."/>
            <person name="Howarth C."/>
            <person name="Larimer J."/>
            <person name="Lui A."/>
            <person name="MacDonald P.J.P."/>
            <person name="McCowen C."/>
            <person name="Montmayeur A."/>
            <person name="Murphy C."/>
            <person name="Neiman D."/>
            <person name="Pearson M."/>
            <person name="Priest M."/>
            <person name="Roberts A."/>
            <person name="Saif S."/>
            <person name="Shea T."/>
            <person name="Sisk P."/>
            <person name="Stolte C."/>
            <person name="Sykes S."/>
            <person name="Wortman J."/>
            <person name="Nusbaum C."/>
            <person name="Birren B."/>
        </authorList>
    </citation>
    <scope>NUCLEOTIDE SEQUENCE [LARGE SCALE GENOMIC DNA]</scope>
    <source>
        <strain evidence="1 2">ATCC 51366</strain>
    </source>
</reference>
<dbReference type="AlphaFoldDB" id="H3NQF3"/>